<dbReference type="Proteomes" id="UP000473531">
    <property type="component" value="Unassembled WGS sequence"/>
</dbReference>
<dbReference type="RefSeq" id="WP_160602203.1">
    <property type="nucleotide sequence ID" value="NZ_WTYU01000002.1"/>
</dbReference>
<evidence type="ECO:0000313" key="1">
    <source>
        <dbReference type="EMBL" id="MXP15714.1"/>
    </source>
</evidence>
<dbReference type="InterPro" id="IPR032466">
    <property type="entry name" value="Metal_Hydrolase"/>
</dbReference>
<dbReference type="SUPFAM" id="SSF51338">
    <property type="entry name" value="Composite domain of metallo-dependent hydrolases"/>
    <property type="match status" value="1"/>
</dbReference>
<dbReference type="SUPFAM" id="SSF51556">
    <property type="entry name" value="Metallo-dependent hydrolases"/>
    <property type="match status" value="1"/>
</dbReference>
<evidence type="ECO:0000313" key="2">
    <source>
        <dbReference type="Proteomes" id="UP000473531"/>
    </source>
</evidence>
<keyword evidence="2" id="KW-1185">Reference proteome</keyword>
<accession>A0A6L7GK82</accession>
<dbReference type="EMBL" id="WTYU01000002">
    <property type="protein sequence ID" value="MXP15714.1"/>
    <property type="molecule type" value="Genomic_DNA"/>
</dbReference>
<reference evidence="1 2" key="1">
    <citation type="submission" date="2019-12" db="EMBL/GenBank/DDBJ databases">
        <title>Genomic-based taxomic classification of the family Erythrobacteraceae.</title>
        <authorList>
            <person name="Xu L."/>
        </authorList>
    </citation>
    <scope>NUCLEOTIDE SEQUENCE [LARGE SCALE GENOMIC DNA]</scope>
    <source>
        <strain evidence="1 2">KCTC 52259</strain>
    </source>
</reference>
<dbReference type="Gene3D" id="3.20.20.140">
    <property type="entry name" value="Metal-dependent hydrolases"/>
    <property type="match status" value="1"/>
</dbReference>
<sequence length="235" mass="25448">MYDNLMSDQAPKSRVSNIICEERPSALTDAEGENNTMLRLPLIASSLAFLLVSCTAGRSDATADVTIIDHVTVLDGRGGLAMDDARVIIRDRRIASIDKSAGAPPPDATVLDGRGRFLLPGFIDMHAHLLFPRCTLGDGPVMFDRDLSERALARYLDFGITTVRSAATPTVAGLKLRDDLNAGIVSGPRALASAEIINDASMTEAGLRQVVRDALPYRPDYVKAYARLNPEQVRR</sequence>
<keyword evidence="1" id="KW-0378">Hydrolase</keyword>
<dbReference type="Gene3D" id="2.30.40.10">
    <property type="entry name" value="Urease, subunit C, domain 1"/>
    <property type="match status" value="1"/>
</dbReference>
<dbReference type="PANTHER" id="PTHR43135:SF3">
    <property type="entry name" value="ALPHA-D-RIBOSE 1-METHYLPHOSPHONATE 5-TRIPHOSPHATE DIPHOSPHATASE"/>
    <property type="match status" value="1"/>
</dbReference>
<dbReference type="AlphaFoldDB" id="A0A6L7GK82"/>
<protein>
    <submittedName>
        <fullName evidence="1">Amidohydrolase family protein</fullName>
    </submittedName>
</protein>
<name>A0A6L7GK82_9SPHN</name>
<dbReference type="OrthoDB" id="8098664at2"/>
<dbReference type="PANTHER" id="PTHR43135">
    <property type="entry name" value="ALPHA-D-RIBOSE 1-METHYLPHOSPHONATE 5-TRIPHOSPHATE DIPHOSPHATASE"/>
    <property type="match status" value="1"/>
</dbReference>
<proteinExistence type="predicted"/>
<dbReference type="GO" id="GO:0016810">
    <property type="term" value="F:hydrolase activity, acting on carbon-nitrogen (but not peptide) bonds"/>
    <property type="evidence" value="ECO:0007669"/>
    <property type="project" value="InterPro"/>
</dbReference>
<organism evidence="1 2">
    <name type="scientific">Allopontixanthobacter confluentis</name>
    <dbReference type="NCBI Taxonomy" id="1849021"/>
    <lineage>
        <taxon>Bacteria</taxon>
        <taxon>Pseudomonadati</taxon>
        <taxon>Pseudomonadota</taxon>
        <taxon>Alphaproteobacteria</taxon>
        <taxon>Sphingomonadales</taxon>
        <taxon>Erythrobacteraceae</taxon>
        <taxon>Allopontixanthobacter</taxon>
    </lineage>
</organism>
<dbReference type="InterPro" id="IPR011059">
    <property type="entry name" value="Metal-dep_hydrolase_composite"/>
</dbReference>
<gene>
    <name evidence="1" type="ORF">GRI44_13240</name>
</gene>
<comment type="caution">
    <text evidence="1">The sequence shown here is derived from an EMBL/GenBank/DDBJ whole genome shotgun (WGS) entry which is preliminary data.</text>
</comment>
<dbReference type="InterPro" id="IPR051781">
    <property type="entry name" value="Metallo-dep_Hydrolase"/>
</dbReference>